<dbReference type="Gene3D" id="1.50.10.100">
    <property type="entry name" value="Chondroitin AC/alginate lyase"/>
    <property type="match status" value="1"/>
</dbReference>
<dbReference type="Pfam" id="PF16889">
    <property type="entry name" value="Hepar_II_III_N"/>
    <property type="match status" value="1"/>
</dbReference>
<keyword evidence="4" id="KW-0456">Lyase</keyword>
<evidence type="ECO:0000313" key="8">
    <source>
        <dbReference type="Proteomes" id="UP000198538"/>
    </source>
</evidence>
<evidence type="ECO:0000256" key="2">
    <source>
        <dbReference type="ARBA" id="ARBA00022729"/>
    </source>
</evidence>
<dbReference type="AlphaFoldDB" id="A0A1G5IAV8"/>
<dbReference type="PANTHER" id="PTHR39210:SF1">
    <property type="entry name" value="HEPARIN-SULFATE LYASE"/>
    <property type="match status" value="1"/>
</dbReference>
<comment type="subcellular location">
    <subcellularLocation>
        <location evidence="1">Periplasm</location>
    </subcellularLocation>
</comment>
<dbReference type="RefSeq" id="WP_090920183.1">
    <property type="nucleotide sequence ID" value="NZ_FMVM01000008.1"/>
</dbReference>
<dbReference type="Pfam" id="PF07940">
    <property type="entry name" value="Hepar_II_III_C"/>
    <property type="match status" value="1"/>
</dbReference>
<dbReference type="Proteomes" id="UP000198538">
    <property type="component" value="Unassembled WGS sequence"/>
</dbReference>
<dbReference type="Gene3D" id="2.70.98.70">
    <property type="match status" value="1"/>
</dbReference>
<dbReference type="InterPro" id="IPR031680">
    <property type="entry name" value="Hepar_II_III_N"/>
</dbReference>
<dbReference type="GO" id="GO:0016829">
    <property type="term" value="F:lyase activity"/>
    <property type="evidence" value="ECO:0007669"/>
    <property type="project" value="UniProtKB-KW"/>
</dbReference>
<protein>
    <submittedName>
        <fullName evidence="7">Heparinase II/III N-terminus</fullName>
    </submittedName>
</protein>
<dbReference type="PANTHER" id="PTHR39210">
    <property type="entry name" value="HEPARIN-SULFATE LYASE"/>
    <property type="match status" value="1"/>
</dbReference>
<dbReference type="GO" id="GO:0042597">
    <property type="term" value="C:periplasmic space"/>
    <property type="evidence" value="ECO:0007669"/>
    <property type="project" value="UniProtKB-SubCell"/>
</dbReference>
<accession>A0A1G5IAV8</accession>
<evidence type="ECO:0000259" key="5">
    <source>
        <dbReference type="Pfam" id="PF07940"/>
    </source>
</evidence>
<keyword evidence="3" id="KW-0574">Periplasm</keyword>
<feature type="domain" description="Heparin-sulfate lyase N-terminal" evidence="6">
    <location>
        <begin position="29"/>
        <end position="293"/>
    </location>
</feature>
<evidence type="ECO:0000259" key="6">
    <source>
        <dbReference type="Pfam" id="PF16889"/>
    </source>
</evidence>
<dbReference type="STRING" id="582692.SAMN05720606_108129"/>
<evidence type="ECO:0000256" key="3">
    <source>
        <dbReference type="ARBA" id="ARBA00022764"/>
    </source>
</evidence>
<evidence type="ECO:0000256" key="1">
    <source>
        <dbReference type="ARBA" id="ARBA00004418"/>
    </source>
</evidence>
<sequence>MSDFYLSADELQQAALYYQEHFPEEARNSVTIANRAILNEFIVPYTNDLTNWIPLGTPVDWLHNPTNDLEFTWGINRHWHMLDLGKAYLMKGNPLYVTTFIDHYRTWREQNPVPIHLPYDEAVFFQKPGPWRLLETGLRVQSWIAAYKYMESSPQLDDAFRAEFLQGLEEHAEFLTNYLGSTEINHAIMHMQGLFMIAAFYKEHPRSPFWRQVATERLELCLLHQLNEEGIQVELNTHYHNASIEMFGTPYLLAGISGHPFSAWYGECLRNMAAFTEAMIRPDHQSTGIGDSDWLSDGRQRLTLLGAILGDEDLMARGTDSSECLWLVGVAKYEQCVRLQAGASRSLTSRTFPQTGYYVMRDEKQYLFFDAAPMGGAHGHADALNIEWMWNNRLFFTDTGRYTYEEGQWRHYFKSTRAHNTITIDGTDQTPYVSTQQWGEPEAEATTHRYESQANYHFMDASQDGYTHLPDPVSHRRWVLAGKSVPLLLVVDWLDGKKTHTLEQRFHLHPDALLVLRKEDQAKQRAGIRFDDSSTKLCIKFLMAGDGSETFELTEQVGWVSEIYGSKSETAVIQGKAEFSGKVGVVAIGLPADESEEAVKVTGCALEPEQMRFTLDYEYRGQEARIVIDEHQVDWK</sequence>
<dbReference type="InterPro" id="IPR012480">
    <property type="entry name" value="Hepar_II_III_C"/>
</dbReference>
<gene>
    <name evidence="7" type="ORF">SAMN05720606_108129</name>
</gene>
<dbReference type="EMBL" id="FMVM01000008">
    <property type="protein sequence ID" value="SCY72739.1"/>
    <property type="molecule type" value="Genomic_DNA"/>
</dbReference>
<organism evidence="7 8">
    <name type="scientific">Paenibacillus polysaccharolyticus</name>
    <dbReference type="NCBI Taxonomy" id="582692"/>
    <lineage>
        <taxon>Bacteria</taxon>
        <taxon>Bacillati</taxon>
        <taxon>Bacillota</taxon>
        <taxon>Bacilli</taxon>
        <taxon>Bacillales</taxon>
        <taxon>Paenibacillaceae</taxon>
        <taxon>Paenibacillus</taxon>
    </lineage>
</organism>
<dbReference type="InterPro" id="IPR008929">
    <property type="entry name" value="Chondroitin_lyas"/>
</dbReference>
<proteinExistence type="predicted"/>
<feature type="domain" description="Heparinase II/III-like C-terminal" evidence="5">
    <location>
        <begin position="348"/>
        <end position="577"/>
    </location>
</feature>
<dbReference type="SUPFAM" id="SSF48230">
    <property type="entry name" value="Chondroitin AC/alginate lyase"/>
    <property type="match status" value="1"/>
</dbReference>
<reference evidence="8" key="1">
    <citation type="submission" date="2016-10" db="EMBL/GenBank/DDBJ databases">
        <authorList>
            <person name="Varghese N."/>
            <person name="Submissions S."/>
        </authorList>
    </citation>
    <scope>NUCLEOTIDE SEQUENCE [LARGE SCALE GENOMIC DNA]</scope>
    <source>
        <strain evidence="8">BL9</strain>
    </source>
</reference>
<evidence type="ECO:0000256" key="4">
    <source>
        <dbReference type="ARBA" id="ARBA00023239"/>
    </source>
</evidence>
<keyword evidence="2" id="KW-0732">Signal</keyword>
<name>A0A1G5IAV8_9BACL</name>
<keyword evidence="8" id="KW-1185">Reference proteome</keyword>
<evidence type="ECO:0000313" key="7">
    <source>
        <dbReference type="EMBL" id="SCY72739.1"/>
    </source>
</evidence>